<keyword evidence="4" id="KW-1185">Reference proteome</keyword>
<dbReference type="PROSITE" id="PS00028">
    <property type="entry name" value="ZINC_FINGER_C2H2_1"/>
    <property type="match status" value="1"/>
</dbReference>
<proteinExistence type="predicted"/>
<evidence type="ECO:0000259" key="2">
    <source>
        <dbReference type="PROSITE" id="PS00028"/>
    </source>
</evidence>
<feature type="region of interest" description="Disordered" evidence="1">
    <location>
        <begin position="367"/>
        <end position="415"/>
    </location>
</feature>
<dbReference type="EMBL" id="CAUYUJ010021616">
    <property type="protein sequence ID" value="CAK0905911.1"/>
    <property type="molecule type" value="Genomic_DNA"/>
</dbReference>
<feature type="compositionally biased region" description="Basic residues" evidence="1">
    <location>
        <begin position="388"/>
        <end position="400"/>
    </location>
</feature>
<reference evidence="3" key="1">
    <citation type="submission" date="2023-10" db="EMBL/GenBank/DDBJ databases">
        <authorList>
            <person name="Chen Y."/>
            <person name="Shah S."/>
            <person name="Dougan E. K."/>
            <person name="Thang M."/>
            <person name="Chan C."/>
        </authorList>
    </citation>
    <scope>NUCLEOTIDE SEQUENCE [LARGE SCALE GENOMIC DNA]</scope>
</reference>
<gene>
    <name evidence="3" type="ORF">PCOR1329_LOCUS81441</name>
</gene>
<feature type="compositionally biased region" description="Low complexity" evidence="1">
    <location>
        <begin position="372"/>
        <end position="387"/>
    </location>
</feature>
<evidence type="ECO:0000256" key="1">
    <source>
        <dbReference type="SAM" id="MobiDB-lite"/>
    </source>
</evidence>
<name>A0ABN9Y0F9_9DINO</name>
<protein>
    <recommendedName>
        <fullName evidence="2">C2H2-type domain-containing protein</fullName>
    </recommendedName>
</protein>
<evidence type="ECO:0000313" key="4">
    <source>
        <dbReference type="Proteomes" id="UP001189429"/>
    </source>
</evidence>
<feature type="domain" description="C2H2-type" evidence="2">
    <location>
        <begin position="1016"/>
        <end position="1038"/>
    </location>
</feature>
<dbReference type="InterPro" id="IPR013087">
    <property type="entry name" value="Znf_C2H2_type"/>
</dbReference>
<feature type="region of interest" description="Disordered" evidence="1">
    <location>
        <begin position="284"/>
        <end position="314"/>
    </location>
</feature>
<comment type="caution">
    <text evidence="3">The sequence shown here is derived from an EMBL/GenBank/DDBJ whole genome shotgun (WGS) entry which is preliminary data.</text>
</comment>
<dbReference type="Proteomes" id="UP001189429">
    <property type="component" value="Unassembled WGS sequence"/>
</dbReference>
<evidence type="ECO:0000313" key="3">
    <source>
        <dbReference type="EMBL" id="CAK0905911.1"/>
    </source>
</evidence>
<sequence length="1240" mass="134361">MALAAVRETCEHMAATMQSTGQVDAQQAKNLLLSRLAPIQAITMADATAILNVLNTSQFGGPERVQIGAIVNMKVSGLSHAPRTAARQNTQYCLFFHSYMTRTMWGAFRDQVTPRGHAQSMILNRMGDIGPVNPSELTLVHIWAVFMVAKHPEGAQIKPDPMEALHRKNQLKDAIALYRRRVPRAPHHGVVADYPADPDNLQSTHPAVYNAAFSVTSPPCPCPMHEGKITAARVAMPCRRSSSLVSTPAVVRQPRGARQLDAAAQQMFAFDRGDAGSIPGLHIYGHPRPTPMGSWMPAPERRRRRRGPRRFAASGGSFADGRLCASGGSLADGRLCASNGGRADGRRRAFKQTGGVMMLEHFGDVIGNGKGKPPMKAAATKKTPMKAMKAKTPMKTKKVISKTTPSPMKANKSKPSPVIVASASALRFPGVPTKPVALWAVSTAMRFYTAVPAMKWRVLRNGQRVDSAFSWKIDARKSWRALVQHVKDGKTVDCNGCPHNQIAAQAAVLAAACSCASPFEGPSRLGFDDDEEFTEQLRRAAASRRHFDGGHFSEPIMHLRLFCSWAKRLAITPEGLPHQLKWARAAQSLQERDAVDPQRMLAFAGYVADVVMRARELCDNRRGEGECAVRQGLHRLVCLLRRPDLSHAEQKERGAAERPPLLRDVFQASAGTVYALLAAAFSDQLLVGQHGQNTTQIGAMLDALEALPGHSGVASQDAVLVPRGPRSMSKWAMADTRGVRKIAQALCGSEPSQVALCGAFAAVAFDADAQEVASSRYAGAGRNIGFPAAVSPRLRDLSSAPRLCYMASGGSQKFPVAGVELLRATSPYEIEFRLVKSSVAKKGLPGIIGEQNPLGFACHVPRPDVPLGADHFGCVASSLFLMSGAVRAGGATALHAEELLYALLTLCPEQLGLPGLATIQRLNAARRPLRRALGDGRRRAPSGQDVLLWEDRSAGDALRELISEEQMVGEGPRLKLVGKVEIPIRAAERAAAEKRIRRLGGPPLERPAATGHGFACPECGEGFQDWGSCLEHYEETCHLDVFSPAAVEQAKALSSPALFRCFESGLGFGSWAECREHLIRSGHLSWADEDTQLLLCGPGSANEEEEEECAEQDKPASAGHNVEAAFALLGQGLNTVWEKKGKRTGVPATKVLDHVLEIVPDFNASTCATHLSRSLHVCWILLRRRNLGLFGSKQKMEATYLLTSKVLVATWTSRRVCQLSESFRRSGGGQRVWRTKFHGR</sequence>
<accession>A0ABN9Y0F9</accession>
<organism evidence="3 4">
    <name type="scientific">Prorocentrum cordatum</name>
    <dbReference type="NCBI Taxonomy" id="2364126"/>
    <lineage>
        <taxon>Eukaryota</taxon>
        <taxon>Sar</taxon>
        <taxon>Alveolata</taxon>
        <taxon>Dinophyceae</taxon>
        <taxon>Prorocentrales</taxon>
        <taxon>Prorocentraceae</taxon>
        <taxon>Prorocentrum</taxon>
    </lineage>
</organism>